<dbReference type="SUPFAM" id="SSF55486">
    <property type="entry name" value="Metalloproteases ('zincins'), catalytic domain"/>
    <property type="match status" value="1"/>
</dbReference>
<feature type="domain" description="Peptidase M10 metallopeptidase" evidence="5">
    <location>
        <begin position="5"/>
        <end position="47"/>
    </location>
</feature>
<keyword evidence="1" id="KW-0645">Protease</keyword>
<sequence length="93" mass="10788">MPSGLNRENVTSVMDAAFRKWQDVVPEFTFQRVYPDENADIKISFTILNNNLYGYGYYPPDGGFILILITHIRAPNHILHRTKMIRCLVPCMK</sequence>
<gene>
    <name evidence="6" type="ORF">V6N12_012459</name>
</gene>
<evidence type="ECO:0000259" key="5">
    <source>
        <dbReference type="Pfam" id="PF00413"/>
    </source>
</evidence>
<keyword evidence="4" id="KW-0862">Zinc</keyword>
<evidence type="ECO:0000256" key="2">
    <source>
        <dbReference type="ARBA" id="ARBA00022723"/>
    </source>
</evidence>
<evidence type="ECO:0000256" key="1">
    <source>
        <dbReference type="ARBA" id="ARBA00022670"/>
    </source>
</evidence>
<protein>
    <recommendedName>
        <fullName evidence="5">Peptidase M10 metallopeptidase domain-containing protein</fullName>
    </recommendedName>
</protein>
<dbReference type="Pfam" id="PF00413">
    <property type="entry name" value="Peptidase_M10"/>
    <property type="match status" value="1"/>
</dbReference>
<dbReference type="Proteomes" id="UP001472677">
    <property type="component" value="Unassembled WGS sequence"/>
</dbReference>
<dbReference type="InterPro" id="IPR024079">
    <property type="entry name" value="MetalloPept_cat_dom_sf"/>
</dbReference>
<dbReference type="Gene3D" id="3.40.390.10">
    <property type="entry name" value="Collagenase (Catalytic Domain)"/>
    <property type="match status" value="1"/>
</dbReference>
<dbReference type="InterPro" id="IPR001818">
    <property type="entry name" value="Pept_M10_metallopeptidase"/>
</dbReference>
<evidence type="ECO:0000313" key="6">
    <source>
        <dbReference type="EMBL" id="KAK8486902.1"/>
    </source>
</evidence>
<keyword evidence="3" id="KW-0378">Hydrolase</keyword>
<reference evidence="6 7" key="1">
    <citation type="journal article" date="2024" name="G3 (Bethesda)">
        <title>Genome assembly of Hibiscus sabdariffa L. provides insights into metabolisms of medicinal natural products.</title>
        <authorList>
            <person name="Kim T."/>
        </authorList>
    </citation>
    <scope>NUCLEOTIDE SEQUENCE [LARGE SCALE GENOMIC DNA]</scope>
    <source>
        <strain evidence="6">TK-2024</strain>
        <tissue evidence="6">Old leaves</tissue>
    </source>
</reference>
<evidence type="ECO:0000313" key="7">
    <source>
        <dbReference type="Proteomes" id="UP001472677"/>
    </source>
</evidence>
<evidence type="ECO:0000256" key="3">
    <source>
        <dbReference type="ARBA" id="ARBA00022801"/>
    </source>
</evidence>
<accession>A0ABR2A2I0</accession>
<keyword evidence="7" id="KW-1185">Reference proteome</keyword>
<keyword evidence="2" id="KW-0479">Metal-binding</keyword>
<dbReference type="EMBL" id="JBBPBM010001136">
    <property type="protein sequence ID" value="KAK8486902.1"/>
    <property type="molecule type" value="Genomic_DNA"/>
</dbReference>
<name>A0ABR2A2I0_9ROSI</name>
<organism evidence="6 7">
    <name type="scientific">Hibiscus sabdariffa</name>
    <name type="common">roselle</name>
    <dbReference type="NCBI Taxonomy" id="183260"/>
    <lineage>
        <taxon>Eukaryota</taxon>
        <taxon>Viridiplantae</taxon>
        <taxon>Streptophyta</taxon>
        <taxon>Embryophyta</taxon>
        <taxon>Tracheophyta</taxon>
        <taxon>Spermatophyta</taxon>
        <taxon>Magnoliopsida</taxon>
        <taxon>eudicotyledons</taxon>
        <taxon>Gunneridae</taxon>
        <taxon>Pentapetalae</taxon>
        <taxon>rosids</taxon>
        <taxon>malvids</taxon>
        <taxon>Malvales</taxon>
        <taxon>Malvaceae</taxon>
        <taxon>Malvoideae</taxon>
        <taxon>Hibiscus</taxon>
    </lineage>
</organism>
<comment type="caution">
    <text evidence="6">The sequence shown here is derived from an EMBL/GenBank/DDBJ whole genome shotgun (WGS) entry which is preliminary data.</text>
</comment>
<evidence type="ECO:0000256" key="4">
    <source>
        <dbReference type="ARBA" id="ARBA00022833"/>
    </source>
</evidence>
<proteinExistence type="predicted"/>